<reference evidence="2" key="1">
    <citation type="submission" date="2021-01" db="EMBL/GenBank/DDBJ databases">
        <authorList>
            <person name="Shang Y."/>
        </authorList>
    </citation>
    <scope>NUCLEOTIDE SEQUENCE</scope>
</reference>
<keyword evidence="3" id="KW-1185">Reference proteome</keyword>
<dbReference type="GeneID" id="65133675"/>
<name>A0A898KA52_9CAUD</name>
<keyword evidence="1" id="KW-0175">Coiled coil</keyword>
<evidence type="ECO:0000256" key="1">
    <source>
        <dbReference type="SAM" id="Coils"/>
    </source>
</evidence>
<organism evidence="2 3">
    <name type="scientific">Salmonella phage vB_SalP_TR2</name>
    <dbReference type="NCBI Taxonomy" id="2812854"/>
    <lineage>
        <taxon>Viruses</taxon>
        <taxon>Duplodnaviria</taxon>
        <taxon>Heunggongvirae</taxon>
        <taxon>Uroviricota</taxon>
        <taxon>Caudoviricetes</taxon>
        <taxon>Schitoviridae</taxon>
        <taxon>Triduovirus</taxon>
        <taxon>Triduovirus Tr2</taxon>
    </lineage>
</organism>
<sequence>MSEVKKVITVADRSTKALVVAIAGLGKITSDLSALGDITVKLADEIEFKQSQLDNLDIEFDNKFREASAELRLRIKEDENGVLKQLLSQFGLAYITNDALQTLQNDLAQANEDYSGMIADAESAGFRKGAAEFQAKLKEAESAHRINVAELTAKSNAKDDKIKMLEAQVAQLQSDIKSERETRLAIAQAEAGRQGVVVNTSK</sequence>
<dbReference type="Proteomes" id="UP000662760">
    <property type="component" value="Segment"/>
</dbReference>
<evidence type="ECO:0000313" key="2">
    <source>
        <dbReference type="EMBL" id="QSJ04037.1"/>
    </source>
</evidence>
<proteinExistence type="predicted"/>
<dbReference type="EMBL" id="MW544066">
    <property type="protein sequence ID" value="QSJ04037.1"/>
    <property type="molecule type" value="Genomic_DNA"/>
</dbReference>
<protein>
    <submittedName>
        <fullName evidence="2">Uncharacterized protein</fullName>
    </submittedName>
</protein>
<accession>A0A898KA52</accession>
<feature type="coiled-coil region" evidence="1">
    <location>
        <begin position="148"/>
        <end position="182"/>
    </location>
</feature>
<evidence type="ECO:0000313" key="3">
    <source>
        <dbReference type="Proteomes" id="UP000662760"/>
    </source>
</evidence>
<dbReference type="KEGG" id="vg:65133675"/>
<dbReference type="RefSeq" id="YP_010115071.1">
    <property type="nucleotide sequence ID" value="NC_055921.1"/>
</dbReference>